<sequence length="52" mass="5623">MWPAAGERGAGGKYALTHSLGRLRDTNRRSRGETGARPLMRGRALDEAATRA</sequence>
<feature type="compositionally biased region" description="Basic and acidic residues" evidence="1">
    <location>
        <begin position="43"/>
        <end position="52"/>
    </location>
</feature>
<dbReference type="KEGG" id="bpl:BURPS1106A_1906"/>
<dbReference type="Proteomes" id="UP000006738">
    <property type="component" value="Chromosome I"/>
</dbReference>
<feature type="region of interest" description="Disordered" evidence="1">
    <location>
        <begin position="1"/>
        <end position="52"/>
    </location>
</feature>
<name>A3NV00_BURP0</name>
<accession>A3NV00</accession>
<proteinExistence type="predicted"/>
<reference evidence="2 3" key="1">
    <citation type="submission" date="2007-02" db="EMBL/GenBank/DDBJ databases">
        <authorList>
            <person name="DeShazer D."/>
            <person name="Woods D.E."/>
            <person name="Nierman W.C."/>
        </authorList>
    </citation>
    <scope>NUCLEOTIDE SEQUENCE [LARGE SCALE GENOMIC DNA]</scope>
    <source>
        <strain evidence="2 3">1106a</strain>
    </source>
</reference>
<dbReference type="AlphaFoldDB" id="A3NV00"/>
<evidence type="ECO:0000256" key="1">
    <source>
        <dbReference type="SAM" id="MobiDB-lite"/>
    </source>
</evidence>
<evidence type="ECO:0000313" key="3">
    <source>
        <dbReference type="Proteomes" id="UP000006738"/>
    </source>
</evidence>
<organism evidence="2 3">
    <name type="scientific">Burkholderia pseudomallei (strain 1106a)</name>
    <dbReference type="NCBI Taxonomy" id="357348"/>
    <lineage>
        <taxon>Bacteria</taxon>
        <taxon>Pseudomonadati</taxon>
        <taxon>Pseudomonadota</taxon>
        <taxon>Betaproteobacteria</taxon>
        <taxon>Burkholderiales</taxon>
        <taxon>Burkholderiaceae</taxon>
        <taxon>Burkholderia</taxon>
        <taxon>pseudomallei group</taxon>
    </lineage>
</organism>
<protein>
    <submittedName>
        <fullName evidence="2">Uncharacterized protein</fullName>
    </submittedName>
</protein>
<evidence type="ECO:0000313" key="2">
    <source>
        <dbReference type="EMBL" id="ABN89582.1"/>
    </source>
</evidence>
<dbReference type="HOGENOM" id="CLU_3077645_0_0_4"/>
<gene>
    <name evidence="2" type="ordered locus">BURPS1106A_1906</name>
</gene>
<feature type="compositionally biased region" description="Basic and acidic residues" evidence="1">
    <location>
        <begin position="22"/>
        <end position="34"/>
    </location>
</feature>
<dbReference type="EMBL" id="CP000572">
    <property type="protein sequence ID" value="ABN89582.1"/>
    <property type="molecule type" value="Genomic_DNA"/>
</dbReference>